<evidence type="ECO:0000313" key="9">
    <source>
        <dbReference type="EMBL" id="JAG98404.1"/>
    </source>
</evidence>
<dbReference type="PANTHER" id="PTHR38042">
    <property type="entry name" value="UROPORPHYRINOGEN-III SYNTHASE, CHLOROPLASTIC"/>
    <property type="match status" value="1"/>
</dbReference>
<dbReference type="PANTHER" id="PTHR38042:SF1">
    <property type="entry name" value="UROPORPHYRINOGEN-III SYNTHASE, CHLOROPLASTIC"/>
    <property type="match status" value="1"/>
</dbReference>
<feature type="domain" description="Tetrapyrrole biosynthesis uroporphyrinogen III synthase" evidence="8">
    <location>
        <begin position="2"/>
        <end position="45"/>
    </location>
</feature>
<dbReference type="InterPro" id="IPR003754">
    <property type="entry name" value="4pyrrol_synth_uPrphyn_synth"/>
</dbReference>
<dbReference type="GO" id="GO:0006782">
    <property type="term" value="P:protoporphyrinogen IX biosynthetic process"/>
    <property type="evidence" value="ECO:0007669"/>
    <property type="project" value="UniProtKB-UniRule"/>
</dbReference>
<evidence type="ECO:0000256" key="4">
    <source>
        <dbReference type="ARBA" id="ARBA00023239"/>
    </source>
</evidence>
<dbReference type="GO" id="GO:0004852">
    <property type="term" value="F:uroporphyrinogen-III synthase activity"/>
    <property type="evidence" value="ECO:0007669"/>
    <property type="project" value="UniProtKB-UniRule"/>
</dbReference>
<evidence type="ECO:0000256" key="6">
    <source>
        <dbReference type="ARBA" id="ARBA00048617"/>
    </source>
</evidence>
<comment type="similarity">
    <text evidence="2 7">Belongs to the uroporphyrinogen-III synthase family.</text>
</comment>
<dbReference type="UniPathway" id="UPA00251">
    <property type="reaction ID" value="UER00320"/>
</dbReference>
<evidence type="ECO:0000256" key="2">
    <source>
        <dbReference type="ARBA" id="ARBA00008133"/>
    </source>
</evidence>
<accession>A0A0D6R6F5</accession>
<dbReference type="AlphaFoldDB" id="A0A0D6R6F5"/>
<organism evidence="9">
    <name type="scientific">Araucaria cunninghamii</name>
    <name type="common">Hoop pine</name>
    <name type="synonym">Moreton Bay pine</name>
    <dbReference type="NCBI Taxonomy" id="56994"/>
    <lineage>
        <taxon>Eukaryota</taxon>
        <taxon>Viridiplantae</taxon>
        <taxon>Streptophyta</taxon>
        <taxon>Embryophyta</taxon>
        <taxon>Tracheophyta</taxon>
        <taxon>Spermatophyta</taxon>
        <taxon>Pinopsida</taxon>
        <taxon>Pinidae</taxon>
        <taxon>Conifers II</taxon>
        <taxon>Araucariales</taxon>
        <taxon>Araucariaceae</taxon>
        <taxon>Araucaria</taxon>
    </lineage>
</organism>
<evidence type="ECO:0000256" key="7">
    <source>
        <dbReference type="RuleBase" id="RU366031"/>
    </source>
</evidence>
<comment type="pathway">
    <text evidence="1 7">Porphyrin-containing compound metabolism; protoporphyrin-IX biosynthesis; coproporphyrinogen-III from 5-aminolevulinate: step 3/4.</text>
</comment>
<evidence type="ECO:0000256" key="1">
    <source>
        <dbReference type="ARBA" id="ARBA00004772"/>
    </source>
</evidence>
<dbReference type="GO" id="GO:0009507">
    <property type="term" value="C:chloroplast"/>
    <property type="evidence" value="ECO:0007669"/>
    <property type="project" value="TreeGrafter"/>
</dbReference>
<dbReference type="Pfam" id="PF02602">
    <property type="entry name" value="HEM4"/>
    <property type="match status" value="2"/>
</dbReference>
<dbReference type="SUPFAM" id="SSF69618">
    <property type="entry name" value="HemD-like"/>
    <property type="match status" value="1"/>
</dbReference>
<comment type="catalytic activity">
    <reaction evidence="6 7">
        <text>hydroxymethylbilane = uroporphyrinogen III + H2O</text>
        <dbReference type="Rhea" id="RHEA:18965"/>
        <dbReference type="ChEBI" id="CHEBI:15377"/>
        <dbReference type="ChEBI" id="CHEBI:57308"/>
        <dbReference type="ChEBI" id="CHEBI:57845"/>
        <dbReference type="EC" id="4.2.1.75"/>
    </reaction>
</comment>
<dbReference type="EMBL" id="GCKF01025887">
    <property type="protein sequence ID" value="JAG98404.1"/>
    <property type="molecule type" value="Transcribed_RNA"/>
</dbReference>
<protein>
    <recommendedName>
        <fullName evidence="3 7">Uroporphyrinogen-III synthase</fullName>
        <ecNumber evidence="3 7">4.2.1.75</ecNumber>
    </recommendedName>
</protein>
<keyword evidence="4 7" id="KW-0456">Lyase</keyword>
<name>A0A0D6R6F5_ARACU</name>
<reference evidence="9" key="1">
    <citation type="submission" date="2015-03" db="EMBL/GenBank/DDBJ databases">
        <title>A transcriptome of Araucaria cunninghamii, an australian fine timber species.</title>
        <authorList>
            <person name="Jing Yi C.J.Y."/>
            <person name="Yin San L.Y.S."/>
            <person name="Abdul Karim S.S."/>
            <person name="Wan Azmi N.N."/>
            <person name="Hercus R.R."/>
            <person name="Croft L.L."/>
        </authorList>
    </citation>
    <scope>NUCLEOTIDE SEQUENCE</scope>
    <source>
        <strain evidence="9">MI0301</strain>
        <tissue evidence="9">Leaf</tissue>
    </source>
</reference>
<feature type="domain" description="Tetrapyrrole biosynthesis uroporphyrinogen III synthase" evidence="8">
    <location>
        <begin position="60"/>
        <end position="154"/>
    </location>
</feature>
<evidence type="ECO:0000256" key="3">
    <source>
        <dbReference type="ARBA" id="ARBA00013109"/>
    </source>
</evidence>
<comment type="function">
    <text evidence="7">Catalyzes cyclization of the linear tetrapyrrole, hydroxymethylbilane, to the macrocyclic uroporphyrinogen III.</text>
</comment>
<dbReference type="EC" id="4.2.1.75" evidence="3 7"/>
<dbReference type="InterPro" id="IPR036108">
    <property type="entry name" value="4pyrrol_syn_uPrphyn_synt_sf"/>
</dbReference>
<dbReference type="GO" id="GO:0006780">
    <property type="term" value="P:uroporphyrinogen III biosynthetic process"/>
    <property type="evidence" value="ECO:0007669"/>
    <property type="project" value="UniProtKB-UniRule"/>
</dbReference>
<dbReference type="Gene3D" id="3.40.50.10090">
    <property type="match status" value="2"/>
</dbReference>
<evidence type="ECO:0000256" key="5">
    <source>
        <dbReference type="ARBA" id="ARBA00023244"/>
    </source>
</evidence>
<dbReference type="InterPro" id="IPR039793">
    <property type="entry name" value="UROS/Hem4"/>
</dbReference>
<keyword evidence="5 7" id="KW-0627">Porphyrin biosynthesis</keyword>
<sequence length="172" mass="18468">MYDWIVITSPEAGLVFLDAWKQAGSPNVQIAVVGPGTASVFENIENSNNLLKIGFSPSKEQGLSKRGFQVTRLNTYSTIPVRELNQALVAEAVSVPVVAVASPSAVRAWAKVLKIGGWKGAIACIGETSASAARESGFKKIYYPKNPGLEGWVESILEALRSQDSVQKVLTY</sequence>
<evidence type="ECO:0000259" key="8">
    <source>
        <dbReference type="Pfam" id="PF02602"/>
    </source>
</evidence>
<proteinExistence type="inferred from homology"/>